<evidence type="ECO:0000256" key="2">
    <source>
        <dbReference type="ARBA" id="ARBA00022679"/>
    </source>
</evidence>
<keyword evidence="10" id="KW-1185">Reference proteome</keyword>
<dbReference type="OrthoDB" id="775260at2759"/>
<sequence>MKMSLPIWSSPKLTPISLFTRRNALRTTCSISESMKKKVIVISGPTGAGKSRLALELAKRLDGEIISADSVQVYRGLDVGSAKPSASERNEVPHHLLDILHPYEDYSAGQFFEDARKATQSVLEKGRVPIVTGGTGLYLRWYLYGKPDVPKASSEITSKVFSELTELQKNKQWDAAVDLVVKAGDPKAQFFSTNNWYRLRRSLEIIRSSGSPPSAFSVPYDSFRQGIDPSLTDTSVANHSYDENNSHHHPNNMDYDFICLFLTVQRVDLYRAIDLRCENMLMETEGLLSEASWLLDIGLRPDMNSATRSIGYRHAMEYLLSCRVQGGSSTEDLYAFLSQFQKASRNFAKRQITWFRNEQIYHWLDASKPFEEITDFICSAYHTETRRLAVPQSLQMKKEITQRKEAYELKSYQAQVKLFSHDEDCNHVLDWIRSTQHQPAMAV</sequence>
<keyword evidence="4 7" id="KW-0547">Nucleotide-binding</keyword>
<dbReference type="AlphaFoldDB" id="A0A8J5L8E2"/>
<evidence type="ECO:0000256" key="5">
    <source>
        <dbReference type="ARBA" id="ARBA00022840"/>
    </source>
</evidence>
<keyword evidence="6" id="KW-0460">Magnesium</keyword>
<comment type="caution">
    <text evidence="9">The sequence shown here is derived from an EMBL/GenBank/DDBJ whole genome shotgun (WGS) entry which is preliminary data.</text>
</comment>
<dbReference type="GO" id="GO:0006400">
    <property type="term" value="P:tRNA modification"/>
    <property type="evidence" value="ECO:0007669"/>
    <property type="project" value="TreeGrafter"/>
</dbReference>
<reference evidence="9 10" key="1">
    <citation type="submission" date="2020-08" db="EMBL/GenBank/DDBJ databases">
        <title>Plant Genome Project.</title>
        <authorList>
            <person name="Zhang R.-G."/>
        </authorList>
    </citation>
    <scope>NUCLEOTIDE SEQUENCE [LARGE SCALE GENOMIC DNA]</scope>
    <source>
        <tissue evidence="9">Rhizome</tissue>
    </source>
</reference>
<dbReference type="NCBIfam" id="TIGR00174">
    <property type="entry name" value="miaA"/>
    <property type="match status" value="1"/>
</dbReference>
<organism evidence="9 10">
    <name type="scientific">Zingiber officinale</name>
    <name type="common">Ginger</name>
    <name type="synonym">Amomum zingiber</name>
    <dbReference type="NCBI Taxonomy" id="94328"/>
    <lineage>
        <taxon>Eukaryota</taxon>
        <taxon>Viridiplantae</taxon>
        <taxon>Streptophyta</taxon>
        <taxon>Embryophyta</taxon>
        <taxon>Tracheophyta</taxon>
        <taxon>Spermatophyta</taxon>
        <taxon>Magnoliopsida</taxon>
        <taxon>Liliopsida</taxon>
        <taxon>Zingiberales</taxon>
        <taxon>Zingiberaceae</taxon>
        <taxon>Zingiber</taxon>
    </lineage>
</organism>
<name>A0A8J5L8E2_ZINOF</name>
<accession>A0A8J5L8E2</accession>
<comment type="cofactor">
    <cofactor evidence="1">
        <name>Mg(2+)</name>
        <dbReference type="ChEBI" id="CHEBI:18420"/>
    </cofactor>
</comment>
<gene>
    <name evidence="9" type="ORF">ZIOFF_021230</name>
</gene>
<evidence type="ECO:0000259" key="8">
    <source>
        <dbReference type="PROSITE" id="PS50835"/>
    </source>
</evidence>
<keyword evidence="2 7" id="KW-0808">Transferase</keyword>
<keyword evidence="3" id="KW-0203">Cytokinin biosynthesis</keyword>
<dbReference type="InterPro" id="IPR039657">
    <property type="entry name" value="Dimethylallyltransferase"/>
</dbReference>
<evidence type="ECO:0000256" key="4">
    <source>
        <dbReference type="ARBA" id="ARBA00022741"/>
    </source>
</evidence>
<dbReference type="InterPro" id="IPR007110">
    <property type="entry name" value="Ig-like_dom"/>
</dbReference>
<dbReference type="Pfam" id="PF01715">
    <property type="entry name" value="IPPT"/>
    <property type="match status" value="1"/>
</dbReference>
<evidence type="ECO:0000256" key="3">
    <source>
        <dbReference type="ARBA" id="ARBA00022712"/>
    </source>
</evidence>
<evidence type="ECO:0000256" key="6">
    <source>
        <dbReference type="ARBA" id="ARBA00022842"/>
    </source>
</evidence>
<evidence type="ECO:0000256" key="1">
    <source>
        <dbReference type="ARBA" id="ARBA00001946"/>
    </source>
</evidence>
<dbReference type="PANTHER" id="PTHR11088">
    <property type="entry name" value="TRNA DIMETHYLALLYLTRANSFERASE"/>
    <property type="match status" value="1"/>
</dbReference>
<dbReference type="EMBL" id="JACMSC010000006">
    <property type="protein sequence ID" value="KAG6517831.1"/>
    <property type="molecule type" value="Genomic_DNA"/>
</dbReference>
<comment type="similarity">
    <text evidence="7">Belongs to the IPP transferase family.</text>
</comment>
<dbReference type="FunFam" id="1.10.20.140:FF:000007">
    <property type="entry name" value="tRNA dimethylallyltransferase 9"/>
    <property type="match status" value="1"/>
</dbReference>
<dbReference type="PANTHER" id="PTHR11088:SF60">
    <property type="entry name" value="TRNA DIMETHYLALLYLTRANSFERASE"/>
    <property type="match status" value="1"/>
</dbReference>
<dbReference type="GO" id="GO:0005524">
    <property type="term" value="F:ATP binding"/>
    <property type="evidence" value="ECO:0007669"/>
    <property type="project" value="UniProtKB-KW"/>
</dbReference>
<dbReference type="PROSITE" id="PS50835">
    <property type="entry name" value="IG_LIKE"/>
    <property type="match status" value="1"/>
</dbReference>
<evidence type="ECO:0000313" key="10">
    <source>
        <dbReference type="Proteomes" id="UP000734854"/>
    </source>
</evidence>
<feature type="domain" description="Ig-like" evidence="8">
    <location>
        <begin position="301"/>
        <end position="389"/>
    </location>
</feature>
<dbReference type="GO" id="GO:0009691">
    <property type="term" value="P:cytokinin biosynthetic process"/>
    <property type="evidence" value="ECO:0007669"/>
    <property type="project" value="UniProtKB-KW"/>
</dbReference>
<evidence type="ECO:0000256" key="7">
    <source>
        <dbReference type="RuleBase" id="RU003785"/>
    </source>
</evidence>
<proteinExistence type="inferred from homology"/>
<dbReference type="Proteomes" id="UP000734854">
    <property type="component" value="Unassembled WGS sequence"/>
</dbReference>
<protein>
    <recommendedName>
        <fullName evidence="8">Ig-like domain-containing protein</fullName>
    </recommendedName>
</protein>
<dbReference type="InterPro" id="IPR018022">
    <property type="entry name" value="IPT"/>
</dbReference>
<keyword evidence="5 7" id="KW-0067">ATP-binding</keyword>
<dbReference type="GO" id="GO:0052381">
    <property type="term" value="F:tRNA dimethylallyltransferase activity"/>
    <property type="evidence" value="ECO:0007669"/>
    <property type="project" value="InterPro"/>
</dbReference>
<dbReference type="HAMAP" id="MF_00185">
    <property type="entry name" value="IPP_trans"/>
    <property type="match status" value="1"/>
</dbReference>
<evidence type="ECO:0000313" key="9">
    <source>
        <dbReference type="EMBL" id="KAG6517831.1"/>
    </source>
</evidence>